<dbReference type="PANTHER" id="PTHR46705:SF3">
    <property type="entry name" value="DOMAIN OF UNKNOWN FUNCTION DB DOMAIN-CONTAINING PROTEIN"/>
    <property type="match status" value="1"/>
</dbReference>
<name>A0A0B1SNR5_OESDE</name>
<dbReference type="EMBL" id="KN566458">
    <property type="protein sequence ID" value="KHJ84850.1"/>
    <property type="molecule type" value="Genomic_DNA"/>
</dbReference>
<evidence type="ECO:0000313" key="4">
    <source>
        <dbReference type="Proteomes" id="UP000053660"/>
    </source>
</evidence>
<gene>
    <name evidence="3" type="ORF">OESDEN_15431</name>
</gene>
<protein>
    <submittedName>
        <fullName evidence="3">DB module</fullName>
    </submittedName>
</protein>
<evidence type="ECO:0000313" key="3">
    <source>
        <dbReference type="EMBL" id="KHJ84850.1"/>
    </source>
</evidence>
<dbReference type="AlphaFoldDB" id="A0A0B1SNR5"/>
<evidence type="ECO:0000259" key="2">
    <source>
        <dbReference type="Pfam" id="PF01682"/>
    </source>
</evidence>
<reference evidence="3 4" key="1">
    <citation type="submission" date="2014-03" db="EMBL/GenBank/DDBJ databases">
        <title>Draft genome of the hookworm Oesophagostomum dentatum.</title>
        <authorList>
            <person name="Mitreva M."/>
        </authorList>
    </citation>
    <scope>NUCLEOTIDE SEQUENCE [LARGE SCALE GENOMIC DNA]</scope>
    <source>
        <strain evidence="3 4">OD-Hann</strain>
    </source>
</reference>
<dbReference type="InterPro" id="IPR002602">
    <property type="entry name" value="DB"/>
</dbReference>
<organism evidence="3 4">
    <name type="scientific">Oesophagostomum dentatum</name>
    <name type="common">Nodular worm</name>
    <dbReference type="NCBI Taxonomy" id="61180"/>
    <lineage>
        <taxon>Eukaryota</taxon>
        <taxon>Metazoa</taxon>
        <taxon>Ecdysozoa</taxon>
        <taxon>Nematoda</taxon>
        <taxon>Chromadorea</taxon>
        <taxon>Rhabditida</taxon>
        <taxon>Rhabditina</taxon>
        <taxon>Rhabditomorpha</taxon>
        <taxon>Strongyloidea</taxon>
        <taxon>Strongylidae</taxon>
        <taxon>Oesophagostomum</taxon>
    </lineage>
</organism>
<evidence type="ECO:0000256" key="1">
    <source>
        <dbReference type="SAM" id="MobiDB-lite"/>
    </source>
</evidence>
<keyword evidence="4" id="KW-1185">Reference proteome</keyword>
<sequence>RATYGVGESDERQDKNRTGKHGQRVSDDGALILRRSPIADRLKRGMWQFRVLIKWRSLHHVPSMIQDGVIVGDDHGEQAHTTPLKGTANMAANATVEQLLNPNFIFHSCCEARGLPDACLHYCHFNTYTADTLERMFHKQDKCPIEAAHEIHYCAAQGIDHTEVILF</sequence>
<proteinExistence type="predicted"/>
<dbReference type="OrthoDB" id="5843172at2759"/>
<dbReference type="Pfam" id="PF01682">
    <property type="entry name" value="DB"/>
    <property type="match status" value="1"/>
</dbReference>
<dbReference type="Proteomes" id="UP000053660">
    <property type="component" value="Unassembled WGS sequence"/>
</dbReference>
<feature type="region of interest" description="Disordered" evidence="1">
    <location>
        <begin position="1"/>
        <end position="26"/>
    </location>
</feature>
<feature type="domain" description="Domain of unknown function DB" evidence="2">
    <location>
        <begin position="109"/>
        <end position="163"/>
    </location>
</feature>
<dbReference type="PANTHER" id="PTHR46705">
    <property type="entry name" value="PROTEIN CBG09805"/>
    <property type="match status" value="1"/>
</dbReference>
<accession>A0A0B1SNR5</accession>
<feature type="non-terminal residue" evidence="3">
    <location>
        <position position="1"/>
    </location>
</feature>